<evidence type="ECO:0000313" key="1">
    <source>
        <dbReference type="EMBL" id="QEE15033.1"/>
    </source>
</evidence>
<dbReference type="RefSeq" id="WP_147661959.1">
    <property type="nucleotide sequence ID" value="NZ_CP042905.2"/>
</dbReference>
<accession>A0A5B9D7N4</accession>
<dbReference type="EMBL" id="CP042905">
    <property type="protein sequence ID" value="QEE15033.1"/>
    <property type="molecule type" value="Genomic_DNA"/>
</dbReference>
<dbReference type="KEGG" id="psyt:DSAG12_00856"/>
<gene>
    <name evidence="1" type="ORF">DSAG12_00856</name>
</gene>
<reference evidence="1 2" key="2">
    <citation type="journal article" date="2024" name="Int. J. Syst. Evol. Microbiol.">
        <title>Promethearchaeum syntrophicum gen. nov., sp. nov., an anaerobic, obligately syntrophic archaeon, the first isolate of the lineage 'Asgard' archaea, and proposal of the new archaeal phylum Promethearchaeota phyl. nov. and kingdom Promethearchaeati regn. nov.</title>
        <authorList>
            <person name="Imachi H."/>
            <person name="Nobu M.K."/>
            <person name="Kato S."/>
            <person name="Takaki Y."/>
            <person name="Miyazaki M."/>
            <person name="Miyata M."/>
            <person name="Ogawara M."/>
            <person name="Saito Y."/>
            <person name="Sakai S."/>
            <person name="Tahara Y.O."/>
            <person name="Takano Y."/>
            <person name="Tasumi E."/>
            <person name="Uematsu K."/>
            <person name="Yoshimura T."/>
            <person name="Itoh T."/>
            <person name="Ohkuma M."/>
            <person name="Takai K."/>
        </authorList>
    </citation>
    <scope>NUCLEOTIDE SEQUENCE [LARGE SCALE GENOMIC DNA]</scope>
    <source>
        <strain evidence="1 2">MK-D1</strain>
    </source>
</reference>
<sequence length="107" mass="12707">MVKNKFISVAPRTEKFNNMVDRITEITGLDHKYVRKSSEEVLEKWEEKNNREISTLFTSHGSFRQDEIHKMAKTLQRYLEPKIDSGVVINKIETIAEFWLNDLFINF</sequence>
<protein>
    <submittedName>
        <fullName evidence="1">Uncharacterized protein</fullName>
    </submittedName>
</protein>
<dbReference type="AlphaFoldDB" id="A0A5B9D7N4"/>
<keyword evidence="2" id="KW-1185">Reference proteome</keyword>
<reference evidence="1 2" key="1">
    <citation type="journal article" date="2020" name="Nature">
        <title>Isolation of an archaeon at the prokaryote-eukaryote interface.</title>
        <authorList>
            <person name="Imachi H."/>
            <person name="Nobu M.K."/>
            <person name="Nakahara N."/>
            <person name="Morono Y."/>
            <person name="Ogawara M."/>
            <person name="Takaki Y."/>
            <person name="Takano Y."/>
            <person name="Uematsu K."/>
            <person name="Ikuta T."/>
            <person name="Ito M."/>
            <person name="Matsui Y."/>
            <person name="Miyazaki M."/>
            <person name="Murata K."/>
            <person name="Saito Y."/>
            <person name="Sakai S."/>
            <person name="Song C."/>
            <person name="Tasumi E."/>
            <person name="Yamanaka Y."/>
            <person name="Yamaguchi T."/>
            <person name="Kamagata Y."/>
            <person name="Tamaki H."/>
            <person name="Takai K."/>
        </authorList>
    </citation>
    <scope>NUCLEOTIDE SEQUENCE [LARGE SCALE GENOMIC DNA]</scope>
    <source>
        <strain evidence="1 2">MK-D1</strain>
    </source>
</reference>
<dbReference type="Proteomes" id="UP000321408">
    <property type="component" value="Chromosome"/>
</dbReference>
<name>A0A5B9D7N4_9ARCH</name>
<organism evidence="1 2">
    <name type="scientific">Promethearchaeum syntrophicum</name>
    <dbReference type="NCBI Taxonomy" id="2594042"/>
    <lineage>
        <taxon>Archaea</taxon>
        <taxon>Promethearchaeati</taxon>
        <taxon>Promethearchaeota</taxon>
        <taxon>Promethearchaeia</taxon>
        <taxon>Promethearchaeales</taxon>
        <taxon>Promethearchaeaceae</taxon>
        <taxon>Promethearchaeum</taxon>
    </lineage>
</organism>
<evidence type="ECO:0000313" key="2">
    <source>
        <dbReference type="Proteomes" id="UP000321408"/>
    </source>
</evidence>
<dbReference type="GeneID" id="41328854"/>
<proteinExistence type="predicted"/>